<evidence type="ECO:0000313" key="4">
    <source>
        <dbReference type="EMBL" id="BDW86619.1"/>
    </source>
</evidence>
<dbReference type="InterPro" id="IPR036291">
    <property type="entry name" value="NAD(P)-bd_dom_sf"/>
</dbReference>
<dbReference type="Proteomes" id="UP001337723">
    <property type="component" value="Chromosome"/>
</dbReference>
<protein>
    <submittedName>
        <fullName evidence="4">Mannitol dehydrogenase</fullName>
    </submittedName>
</protein>
<accession>A0AA48HJ88</accession>
<dbReference type="KEGG" id="rmai:MACH21_27960"/>
<feature type="domain" description="Mannitol dehydrogenase N-terminal" evidence="2">
    <location>
        <begin position="26"/>
        <end position="272"/>
    </location>
</feature>
<dbReference type="InterPro" id="IPR013118">
    <property type="entry name" value="Mannitol_DH_C"/>
</dbReference>
<sequence length="487" mass="51573">MSRLTAKAPLPPAIAPGYDPEDHGTGIVHLGLGAFHKAHQAAYTDHALAASGGDWRIIGVSLRSPDPARQLMPQDGRYTLIERDAGGSRARVIGSIARALCAADDPGAALAALTGPACRIVTLTVTEKAYGLDRAGGGLDPDHPAVRADLANPERPVGVLGLLTRALVLRIDAGLPPFTTLCCDNLPRNGALLRGAVLDFARRAYPAHADRIAANAAFPATMVDRITPAPTDATRAEASRLIGHDDHAATETEAFHQWVIEDDFSLGRPDWDLAGALFVTDVAPYETMKLRMLNGSHSMLAYAGFHAGLPLVRDVMAHAGLAALVRRHMAAAAATLPALPGIDLSAYATELQDRFANPAIAHETFQIAMDGTQKLPQRIFAPALETLRAGGDLRPFAFATAAWMRHATGAHHDCTPYAVRDPRADEIATALATTTTADGIARALSTLPGFMPDALRDAPHWQVMITERLHIMLTQGMAKAIATEAAG</sequence>
<dbReference type="InterPro" id="IPR050988">
    <property type="entry name" value="Mannitol_DH/Oxidoreductase"/>
</dbReference>
<keyword evidence="1" id="KW-0560">Oxidoreductase</keyword>
<dbReference type="EMBL" id="AP027266">
    <property type="protein sequence ID" value="BDW86619.1"/>
    <property type="molecule type" value="Genomic_DNA"/>
</dbReference>
<dbReference type="SUPFAM" id="SSF48179">
    <property type="entry name" value="6-phosphogluconate dehydrogenase C-terminal domain-like"/>
    <property type="match status" value="1"/>
</dbReference>
<dbReference type="PRINTS" id="PR00084">
    <property type="entry name" value="MTLDHDRGNASE"/>
</dbReference>
<dbReference type="PANTHER" id="PTHR43362:SF1">
    <property type="entry name" value="MANNITOL DEHYDROGENASE 2-RELATED"/>
    <property type="match status" value="1"/>
</dbReference>
<dbReference type="Pfam" id="PF01232">
    <property type="entry name" value="Mannitol_dh"/>
    <property type="match status" value="1"/>
</dbReference>
<organism evidence="4 5">
    <name type="scientific">Roseicyclus marinus</name>
    <dbReference type="NCBI Taxonomy" id="2161673"/>
    <lineage>
        <taxon>Bacteria</taxon>
        <taxon>Pseudomonadati</taxon>
        <taxon>Pseudomonadota</taxon>
        <taxon>Alphaproteobacteria</taxon>
        <taxon>Rhodobacterales</taxon>
        <taxon>Roseobacteraceae</taxon>
        <taxon>Roseicyclus</taxon>
    </lineage>
</organism>
<dbReference type="SUPFAM" id="SSF51735">
    <property type="entry name" value="NAD(P)-binding Rossmann-fold domains"/>
    <property type="match status" value="1"/>
</dbReference>
<dbReference type="Gene3D" id="1.10.1040.10">
    <property type="entry name" value="N-(1-d-carboxylethyl)-l-norvaline Dehydrogenase, domain 2"/>
    <property type="match status" value="1"/>
</dbReference>
<dbReference type="Gene3D" id="3.40.50.720">
    <property type="entry name" value="NAD(P)-binding Rossmann-like Domain"/>
    <property type="match status" value="1"/>
</dbReference>
<dbReference type="PANTHER" id="PTHR43362">
    <property type="entry name" value="MANNITOL DEHYDROGENASE DSF1-RELATED"/>
    <property type="match status" value="1"/>
</dbReference>
<dbReference type="InterPro" id="IPR013328">
    <property type="entry name" value="6PGD_dom2"/>
</dbReference>
<reference evidence="4 5" key="1">
    <citation type="submission" date="2023-01" db="EMBL/GenBank/DDBJ databases">
        <title>Complete genome sequence of Roseicyclus marinus strain Dej080120_10.</title>
        <authorList>
            <person name="Ueki S."/>
            <person name="Maruyama F."/>
        </authorList>
    </citation>
    <scope>NUCLEOTIDE SEQUENCE [LARGE SCALE GENOMIC DNA]</scope>
    <source>
        <strain evidence="4 5">Dej080120_10</strain>
    </source>
</reference>
<dbReference type="RefSeq" id="WP_338272602.1">
    <property type="nucleotide sequence ID" value="NZ_AP027266.1"/>
</dbReference>
<name>A0AA48HJ88_9RHOB</name>
<evidence type="ECO:0000259" key="2">
    <source>
        <dbReference type="Pfam" id="PF01232"/>
    </source>
</evidence>
<evidence type="ECO:0000259" key="3">
    <source>
        <dbReference type="Pfam" id="PF08125"/>
    </source>
</evidence>
<proteinExistence type="predicted"/>
<keyword evidence="5" id="KW-1185">Reference proteome</keyword>
<dbReference type="GO" id="GO:0016616">
    <property type="term" value="F:oxidoreductase activity, acting on the CH-OH group of donors, NAD or NADP as acceptor"/>
    <property type="evidence" value="ECO:0007669"/>
    <property type="project" value="TreeGrafter"/>
</dbReference>
<dbReference type="AlphaFoldDB" id="A0AA48HJ88"/>
<dbReference type="InterPro" id="IPR000669">
    <property type="entry name" value="Mannitol_DH"/>
</dbReference>
<evidence type="ECO:0000313" key="5">
    <source>
        <dbReference type="Proteomes" id="UP001337723"/>
    </source>
</evidence>
<dbReference type="InterPro" id="IPR013131">
    <property type="entry name" value="Mannitol_DH_N"/>
</dbReference>
<feature type="domain" description="Mannitol dehydrogenase C-terminal" evidence="3">
    <location>
        <begin position="281"/>
        <end position="469"/>
    </location>
</feature>
<dbReference type="Pfam" id="PF08125">
    <property type="entry name" value="Mannitol_dh_C"/>
    <property type="match status" value="1"/>
</dbReference>
<dbReference type="InterPro" id="IPR008927">
    <property type="entry name" value="6-PGluconate_DH-like_C_sf"/>
</dbReference>
<gene>
    <name evidence="4" type="ORF">MACH21_27960</name>
</gene>
<evidence type="ECO:0000256" key="1">
    <source>
        <dbReference type="ARBA" id="ARBA00023002"/>
    </source>
</evidence>